<protein>
    <submittedName>
        <fullName evidence="2">Uncharacterized protein</fullName>
    </submittedName>
</protein>
<keyword evidence="3" id="KW-1185">Reference proteome</keyword>
<gene>
    <name evidence="2" type="ORF">GCM10023094_09370</name>
</gene>
<organism evidence="2 3">
    <name type="scientific">Rhodococcus olei</name>
    <dbReference type="NCBI Taxonomy" id="2161675"/>
    <lineage>
        <taxon>Bacteria</taxon>
        <taxon>Bacillati</taxon>
        <taxon>Actinomycetota</taxon>
        <taxon>Actinomycetes</taxon>
        <taxon>Mycobacteriales</taxon>
        <taxon>Nocardiaceae</taxon>
        <taxon>Rhodococcus</taxon>
    </lineage>
</organism>
<feature type="region of interest" description="Disordered" evidence="1">
    <location>
        <begin position="58"/>
        <end position="77"/>
    </location>
</feature>
<dbReference type="EMBL" id="BAABFB010000022">
    <property type="protein sequence ID" value="GAA4474196.1"/>
    <property type="molecule type" value="Genomic_DNA"/>
</dbReference>
<accession>A0ABP8NXR4</accession>
<proteinExistence type="predicted"/>
<comment type="caution">
    <text evidence="2">The sequence shown here is derived from an EMBL/GenBank/DDBJ whole genome shotgun (WGS) entry which is preliminary data.</text>
</comment>
<evidence type="ECO:0000313" key="2">
    <source>
        <dbReference type="EMBL" id="GAA4474196.1"/>
    </source>
</evidence>
<evidence type="ECO:0000256" key="1">
    <source>
        <dbReference type="SAM" id="MobiDB-lite"/>
    </source>
</evidence>
<sequence length="151" mass="17378">MSEGYRSDWHRASVERAQAAAAAQHEVTAAKKAEADHVLKLDEDSVDAIRERWAAEEREAAERAEADERRRREREAAELEEEFARQAAVNAEARENYERSQEWIDPYHRATVERAQAAAELERQRQAERRALARGGFRELREMQGEGDFAA</sequence>
<reference evidence="3" key="1">
    <citation type="journal article" date="2019" name="Int. J. Syst. Evol. Microbiol.">
        <title>The Global Catalogue of Microorganisms (GCM) 10K type strain sequencing project: providing services to taxonomists for standard genome sequencing and annotation.</title>
        <authorList>
            <consortium name="The Broad Institute Genomics Platform"/>
            <consortium name="The Broad Institute Genome Sequencing Center for Infectious Disease"/>
            <person name="Wu L."/>
            <person name="Ma J."/>
        </authorList>
    </citation>
    <scope>NUCLEOTIDE SEQUENCE [LARGE SCALE GENOMIC DNA]</scope>
    <source>
        <strain evidence="3">JCM 32206</strain>
    </source>
</reference>
<dbReference type="Proteomes" id="UP001501183">
    <property type="component" value="Unassembled WGS sequence"/>
</dbReference>
<dbReference type="RefSeq" id="WP_345342596.1">
    <property type="nucleotide sequence ID" value="NZ_BAABFB010000022.1"/>
</dbReference>
<evidence type="ECO:0000313" key="3">
    <source>
        <dbReference type="Proteomes" id="UP001501183"/>
    </source>
</evidence>
<name>A0ABP8NXR4_9NOCA</name>